<reference evidence="6 8" key="2">
    <citation type="journal article" date="2013" name="Nature">
        <title>Insights into bilaterian evolution from three spiralian genomes.</title>
        <authorList>
            <person name="Simakov O."/>
            <person name="Marletaz F."/>
            <person name="Cho S.J."/>
            <person name="Edsinger-Gonzales E."/>
            <person name="Havlak P."/>
            <person name="Hellsten U."/>
            <person name="Kuo D.H."/>
            <person name="Larsson T."/>
            <person name="Lv J."/>
            <person name="Arendt D."/>
            <person name="Savage R."/>
            <person name="Osoegawa K."/>
            <person name="de Jong P."/>
            <person name="Grimwood J."/>
            <person name="Chapman J.A."/>
            <person name="Shapiro H."/>
            <person name="Aerts A."/>
            <person name="Otillar R.P."/>
            <person name="Terry A.Y."/>
            <person name="Boore J.L."/>
            <person name="Grigoriev I.V."/>
            <person name="Lindberg D.R."/>
            <person name="Seaver E.C."/>
            <person name="Weisblat D.A."/>
            <person name="Putnam N.H."/>
            <person name="Rokhsar D.S."/>
        </authorList>
    </citation>
    <scope>NUCLEOTIDE SEQUENCE</scope>
</reference>
<dbReference type="OMA" id="QMAKQNP"/>
<evidence type="ECO:0000313" key="6">
    <source>
        <dbReference type="EMBL" id="ESN99997.1"/>
    </source>
</evidence>
<dbReference type="AlphaFoldDB" id="T1G572"/>
<evidence type="ECO:0000256" key="3">
    <source>
        <dbReference type="ARBA" id="ARBA00023272"/>
    </source>
</evidence>
<dbReference type="KEGG" id="hro:HELRODRAFT_83561"/>
<dbReference type="OrthoDB" id="5949865at2759"/>
<organism evidence="7 8">
    <name type="scientific">Helobdella robusta</name>
    <name type="common">Californian leech</name>
    <dbReference type="NCBI Taxonomy" id="6412"/>
    <lineage>
        <taxon>Eukaryota</taxon>
        <taxon>Metazoa</taxon>
        <taxon>Spiralia</taxon>
        <taxon>Lophotrochozoa</taxon>
        <taxon>Annelida</taxon>
        <taxon>Clitellata</taxon>
        <taxon>Hirudinea</taxon>
        <taxon>Rhynchobdellida</taxon>
        <taxon>Glossiphoniidae</taxon>
        <taxon>Helobdella</taxon>
    </lineage>
</organism>
<evidence type="ECO:0000256" key="2">
    <source>
        <dbReference type="ARBA" id="ARBA00022776"/>
    </source>
</evidence>
<feature type="region of interest" description="Disordered" evidence="5">
    <location>
        <begin position="1"/>
        <end position="23"/>
    </location>
</feature>
<dbReference type="GeneID" id="20216220"/>
<dbReference type="FunCoup" id="T1G572">
    <property type="interactions" value="1292"/>
</dbReference>
<keyword evidence="4" id="KW-0131">Cell cycle</keyword>
<dbReference type="CTD" id="20216220"/>
<keyword evidence="3 4" id="KW-0650">Protein phosphatase inhibitor</keyword>
<feature type="region of interest" description="Disordered" evidence="5">
    <location>
        <begin position="45"/>
        <end position="92"/>
    </location>
</feature>
<protein>
    <recommendedName>
        <fullName evidence="9">Alpha-endosulfine</fullName>
    </recommendedName>
</protein>
<name>T1G572_HELRO</name>
<dbReference type="EMBL" id="KB097026">
    <property type="protein sequence ID" value="ESN99997.1"/>
    <property type="molecule type" value="Genomic_DNA"/>
</dbReference>
<dbReference type="InterPro" id="IPR006760">
    <property type="entry name" value="Endosulphine"/>
</dbReference>
<reference evidence="8" key="1">
    <citation type="submission" date="2012-12" db="EMBL/GenBank/DDBJ databases">
        <authorList>
            <person name="Hellsten U."/>
            <person name="Grimwood J."/>
            <person name="Chapman J.A."/>
            <person name="Shapiro H."/>
            <person name="Aerts A."/>
            <person name="Otillar R.P."/>
            <person name="Terry A.Y."/>
            <person name="Boore J.L."/>
            <person name="Simakov O."/>
            <person name="Marletaz F."/>
            <person name="Cho S.-J."/>
            <person name="Edsinger-Gonzales E."/>
            <person name="Havlak P."/>
            <person name="Kuo D.-H."/>
            <person name="Larsson T."/>
            <person name="Lv J."/>
            <person name="Arendt D."/>
            <person name="Savage R."/>
            <person name="Osoegawa K."/>
            <person name="de Jong P."/>
            <person name="Lindberg D.R."/>
            <person name="Seaver E.C."/>
            <person name="Weisblat D.A."/>
            <person name="Putnam N.H."/>
            <person name="Grigoriev I.V."/>
            <person name="Rokhsar D.S."/>
        </authorList>
    </citation>
    <scope>NUCLEOTIDE SEQUENCE</scope>
</reference>
<dbReference type="PANTHER" id="PTHR10358:SF6">
    <property type="entry name" value="ENDOSULFINE, ISOFORM A"/>
    <property type="match status" value="1"/>
</dbReference>
<dbReference type="HOGENOM" id="CLU_125025_2_0_1"/>
<dbReference type="GO" id="GO:0004864">
    <property type="term" value="F:protein phosphatase inhibitor activity"/>
    <property type="evidence" value="ECO:0000318"/>
    <property type="project" value="GO_Central"/>
</dbReference>
<dbReference type="GO" id="GO:0005737">
    <property type="term" value="C:cytoplasm"/>
    <property type="evidence" value="ECO:0000318"/>
    <property type="project" value="GO_Central"/>
</dbReference>
<comment type="subcellular location">
    <subcellularLocation>
        <location evidence="4">Cytoplasm</location>
    </subcellularLocation>
</comment>
<accession>T1G572</accession>
<comment type="function">
    <text evidence="4">Protein phosphatase inhibitor that specifically inhibits protein phosphatase 2A (PP2A) during mitosis.</text>
</comment>
<sequence length="92" mass="9685">EKAEEAKLKSRYPSLQNAGSSQLLQKRLSKGTKYFDSGDYNMAKAKTGGSGGKMIPGSKPPLLLETGEAIPTPESVPHKKVGPQQSKLAGAS</sequence>
<dbReference type="STRING" id="6412.T1G572"/>
<keyword evidence="4" id="KW-0132">Cell division</keyword>
<dbReference type="EnsemblMetazoa" id="HelroT83561">
    <property type="protein sequence ID" value="HelroP83561"/>
    <property type="gene ID" value="HelroG83561"/>
</dbReference>
<proteinExistence type="inferred from homology"/>
<dbReference type="Proteomes" id="UP000015101">
    <property type="component" value="Unassembled WGS sequence"/>
</dbReference>
<evidence type="ECO:0008006" key="9">
    <source>
        <dbReference type="Google" id="ProtNLM"/>
    </source>
</evidence>
<comment type="similarity">
    <text evidence="1 4">Belongs to the endosulfine family.</text>
</comment>
<keyword evidence="4" id="KW-0963">Cytoplasm</keyword>
<evidence type="ECO:0000256" key="1">
    <source>
        <dbReference type="ARBA" id="ARBA00010520"/>
    </source>
</evidence>
<keyword evidence="8" id="KW-1185">Reference proteome</keyword>
<dbReference type="PANTHER" id="PTHR10358">
    <property type="entry name" value="ENDOSULFINE"/>
    <property type="match status" value="1"/>
</dbReference>
<reference evidence="7" key="3">
    <citation type="submission" date="2015-06" db="UniProtKB">
        <authorList>
            <consortium name="EnsemblMetazoa"/>
        </authorList>
    </citation>
    <scope>IDENTIFICATION</scope>
</reference>
<evidence type="ECO:0000256" key="5">
    <source>
        <dbReference type="SAM" id="MobiDB-lite"/>
    </source>
</evidence>
<dbReference type="Pfam" id="PF04667">
    <property type="entry name" value="Endosulfine"/>
    <property type="match status" value="1"/>
</dbReference>
<dbReference type="eggNOG" id="KOG4076">
    <property type="taxonomic scope" value="Eukaryota"/>
</dbReference>
<dbReference type="RefSeq" id="XP_009021913.1">
    <property type="nucleotide sequence ID" value="XM_009023665.1"/>
</dbReference>
<dbReference type="InParanoid" id="T1G572"/>
<gene>
    <name evidence="7" type="primary">20216220</name>
    <name evidence="6" type="ORF">HELRODRAFT_83561</name>
</gene>
<evidence type="ECO:0000313" key="7">
    <source>
        <dbReference type="EnsemblMetazoa" id="HelroP83561"/>
    </source>
</evidence>
<feature type="compositionally biased region" description="Polar residues" evidence="5">
    <location>
        <begin position="83"/>
        <end position="92"/>
    </location>
</feature>
<keyword evidence="2 4" id="KW-0498">Mitosis</keyword>
<evidence type="ECO:0000256" key="4">
    <source>
        <dbReference type="RuleBase" id="RU363120"/>
    </source>
</evidence>
<dbReference type="EMBL" id="AMQM01005610">
    <property type="status" value="NOT_ANNOTATED_CDS"/>
    <property type="molecule type" value="Genomic_DNA"/>
</dbReference>
<feature type="compositionally biased region" description="Polar residues" evidence="5">
    <location>
        <begin position="13"/>
        <end position="23"/>
    </location>
</feature>
<evidence type="ECO:0000313" key="8">
    <source>
        <dbReference type="Proteomes" id="UP000015101"/>
    </source>
</evidence>
<dbReference type="GO" id="GO:0051301">
    <property type="term" value="P:cell division"/>
    <property type="evidence" value="ECO:0007669"/>
    <property type="project" value="UniProtKB-KW"/>
</dbReference>